<gene>
    <name evidence="1" type="ORF">KFE25_010400</name>
</gene>
<evidence type="ECO:0000313" key="1">
    <source>
        <dbReference type="EMBL" id="KAG8462575.1"/>
    </source>
</evidence>
<reference evidence="1" key="1">
    <citation type="submission" date="2021-05" db="EMBL/GenBank/DDBJ databases">
        <title>The genome of the haptophyte Pavlova lutheri (Diacronema luteri, Pavlovales) - a model for lipid biosynthesis in eukaryotic algae.</title>
        <authorList>
            <person name="Hulatt C.J."/>
            <person name="Posewitz M.C."/>
        </authorList>
    </citation>
    <scope>NUCLEOTIDE SEQUENCE</scope>
    <source>
        <strain evidence="1">NIVA-4/92</strain>
    </source>
</reference>
<dbReference type="EMBL" id="JAGTXO010000020">
    <property type="protein sequence ID" value="KAG8462575.1"/>
    <property type="molecule type" value="Genomic_DNA"/>
</dbReference>
<dbReference type="Proteomes" id="UP000751190">
    <property type="component" value="Unassembled WGS sequence"/>
</dbReference>
<name>A0A8J6CAG4_DIALT</name>
<sequence length="229" mass="25165">MRAFERARTAVGFAPFRPRFARQRTSPPQAPRIVSEAVGVCAQAASRRHARPRRALQVPSRAASSVCRSDALCSERTDGTPDEISSLARSHNMHPQNVSELLPDEIFGDELLVARHYRVRILQRVARRRDAAEANFWLDGGPADSVVGACMCGRIYALKCMGRLVRGARILALLRKNVALATCRAHFMGHMLRRIVGDSGVARLLQLVAARSRGSRHAQRRAPGLGSTA</sequence>
<comment type="caution">
    <text evidence="1">The sequence shown here is derived from an EMBL/GenBank/DDBJ whole genome shotgun (WGS) entry which is preliminary data.</text>
</comment>
<proteinExistence type="predicted"/>
<dbReference type="AlphaFoldDB" id="A0A8J6CAG4"/>
<evidence type="ECO:0000313" key="2">
    <source>
        <dbReference type="Proteomes" id="UP000751190"/>
    </source>
</evidence>
<protein>
    <submittedName>
        <fullName evidence="1">Uncharacterized protein</fullName>
    </submittedName>
</protein>
<organism evidence="1 2">
    <name type="scientific">Diacronema lutheri</name>
    <name type="common">Unicellular marine alga</name>
    <name type="synonym">Monochrysis lutheri</name>
    <dbReference type="NCBI Taxonomy" id="2081491"/>
    <lineage>
        <taxon>Eukaryota</taxon>
        <taxon>Haptista</taxon>
        <taxon>Haptophyta</taxon>
        <taxon>Pavlovophyceae</taxon>
        <taxon>Pavlovales</taxon>
        <taxon>Pavlovaceae</taxon>
        <taxon>Diacronema</taxon>
    </lineage>
</organism>
<accession>A0A8J6CAG4</accession>
<keyword evidence="2" id="KW-1185">Reference proteome</keyword>